<dbReference type="EMBL" id="BDGG01000008">
    <property type="protein sequence ID" value="GAV02707.1"/>
    <property type="molecule type" value="Genomic_DNA"/>
</dbReference>
<dbReference type="AlphaFoldDB" id="A0A1D1VM89"/>
<sequence length="83" mass="8999">MIAAEAESSVQRDDFDGLHCHSIVTRFLIGSWPEPQCLLDAANNKPRKPHGAKLPSLEASSYSAVLTASLTTHLRTANTRISP</sequence>
<gene>
    <name evidence="1" type="primary">RvY_13238-1</name>
    <name evidence="1" type="synonym">RvY_13238.1</name>
    <name evidence="1" type="ORF">RvY_13238</name>
</gene>
<reference evidence="1 2" key="1">
    <citation type="journal article" date="2016" name="Nat. Commun.">
        <title>Extremotolerant tardigrade genome and improved radiotolerance of human cultured cells by tardigrade-unique protein.</title>
        <authorList>
            <person name="Hashimoto T."/>
            <person name="Horikawa D.D."/>
            <person name="Saito Y."/>
            <person name="Kuwahara H."/>
            <person name="Kozuka-Hata H."/>
            <person name="Shin-I T."/>
            <person name="Minakuchi Y."/>
            <person name="Ohishi K."/>
            <person name="Motoyama A."/>
            <person name="Aizu T."/>
            <person name="Enomoto A."/>
            <person name="Kondo K."/>
            <person name="Tanaka S."/>
            <person name="Hara Y."/>
            <person name="Koshikawa S."/>
            <person name="Sagara H."/>
            <person name="Miura T."/>
            <person name="Yokobori S."/>
            <person name="Miyagawa K."/>
            <person name="Suzuki Y."/>
            <person name="Kubo T."/>
            <person name="Oyama M."/>
            <person name="Kohara Y."/>
            <person name="Fujiyama A."/>
            <person name="Arakawa K."/>
            <person name="Katayama T."/>
            <person name="Toyoda A."/>
            <person name="Kunieda T."/>
        </authorList>
    </citation>
    <scope>NUCLEOTIDE SEQUENCE [LARGE SCALE GENOMIC DNA]</scope>
    <source>
        <strain evidence="1 2">YOKOZUNA-1</strain>
    </source>
</reference>
<protein>
    <submittedName>
        <fullName evidence="1">Uncharacterized protein</fullName>
    </submittedName>
</protein>
<name>A0A1D1VM89_RAMVA</name>
<keyword evidence="2" id="KW-1185">Reference proteome</keyword>
<comment type="caution">
    <text evidence="1">The sequence shown here is derived from an EMBL/GenBank/DDBJ whole genome shotgun (WGS) entry which is preliminary data.</text>
</comment>
<organism evidence="1 2">
    <name type="scientific">Ramazzottius varieornatus</name>
    <name type="common">Water bear</name>
    <name type="synonym">Tardigrade</name>
    <dbReference type="NCBI Taxonomy" id="947166"/>
    <lineage>
        <taxon>Eukaryota</taxon>
        <taxon>Metazoa</taxon>
        <taxon>Ecdysozoa</taxon>
        <taxon>Tardigrada</taxon>
        <taxon>Eutardigrada</taxon>
        <taxon>Parachela</taxon>
        <taxon>Hypsibioidea</taxon>
        <taxon>Ramazzottiidae</taxon>
        <taxon>Ramazzottius</taxon>
    </lineage>
</organism>
<evidence type="ECO:0000313" key="1">
    <source>
        <dbReference type="EMBL" id="GAV02707.1"/>
    </source>
</evidence>
<proteinExistence type="predicted"/>
<accession>A0A1D1VM89</accession>
<evidence type="ECO:0000313" key="2">
    <source>
        <dbReference type="Proteomes" id="UP000186922"/>
    </source>
</evidence>
<dbReference type="Proteomes" id="UP000186922">
    <property type="component" value="Unassembled WGS sequence"/>
</dbReference>